<dbReference type="EMBL" id="PNCG01000011">
    <property type="protein sequence ID" value="TMP86746.1"/>
    <property type="molecule type" value="Genomic_DNA"/>
</dbReference>
<accession>A0A0F4PGK2</accession>
<evidence type="ECO:0000313" key="2">
    <source>
        <dbReference type="EMBL" id="KJZ00610.1"/>
    </source>
</evidence>
<reference evidence="3 5" key="2">
    <citation type="submission" date="2017-12" db="EMBL/GenBank/DDBJ databases">
        <authorList>
            <person name="Paulsen S."/>
            <person name="Gram L.K."/>
        </authorList>
    </citation>
    <scope>NUCLEOTIDE SEQUENCE [LARGE SCALE GENOMIC DNA]</scope>
    <source>
        <strain evidence="3 5">S2897</strain>
    </source>
</reference>
<dbReference type="Gene3D" id="3.10.450.40">
    <property type="match status" value="1"/>
</dbReference>
<feature type="domain" description="IraD/Gp25-like" evidence="1">
    <location>
        <begin position="38"/>
        <end position="138"/>
    </location>
</feature>
<evidence type="ECO:0000259" key="1">
    <source>
        <dbReference type="Pfam" id="PF04965"/>
    </source>
</evidence>
<reference evidence="5" key="3">
    <citation type="submission" date="2019-06" db="EMBL/GenBank/DDBJ databases">
        <title>Co-occurence of chitin degradation, pigmentation and bioactivity in marine Pseudoalteromonas.</title>
        <authorList>
            <person name="Sonnenschein E.C."/>
            <person name="Bech P.K."/>
        </authorList>
    </citation>
    <scope>NUCLEOTIDE SEQUENCE [LARGE SCALE GENOMIC DNA]</scope>
    <source>
        <strain evidence="5">S2897</strain>
    </source>
</reference>
<dbReference type="STRING" id="151081.TW72_08035"/>
<reference evidence="2 4" key="1">
    <citation type="journal article" date="2015" name="BMC Genomics">
        <title>Genome mining reveals unlocked bioactive potential of marine Gram-negative bacteria.</title>
        <authorList>
            <person name="Machado H."/>
            <person name="Sonnenschein E.C."/>
            <person name="Melchiorsen J."/>
            <person name="Gram L."/>
        </authorList>
    </citation>
    <scope>NUCLEOTIDE SEQUENCE [LARGE SCALE GENOMIC DNA]</scope>
    <source>
        <strain evidence="2 4">S3137</strain>
    </source>
</reference>
<gene>
    <name evidence="3" type="ORF">CWC05_12075</name>
    <name evidence="2" type="ORF">TW72_08035</name>
</gene>
<sequence>MRVRSDHQLQASILDRLIDDEPDNQLSTSRGMAINLKTLRASVRRDLEALLNARIHWHTWPRQYEELATSVLTYGLPDFSNMPVSSTEGRELLCQKVRDTILRFEPRFIEVEVSCLEDDLPLDRIMRLRINALLWAEPEPELISFDSEVEPINLGMTVQETSL</sequence>
<dbReference type="InterPro" id="IPR053176">
    <property type="entry name" value="T6SS_TssE1-like"/>
</dbReference>
<dbReference type="PATRIC" id="fig|151081.8.peg.3720"/>
<reference evidence="3" key="4">
    <citation type="submission" date="2019-09" db="EMBL/GenBank/DDBJ databases">
        <title>Co-occurence of chitin degradation, pigmentation and bioactivity in marine Pseudoalteromonas.</title>
        <authorList>
            <person name="Sonnenschein E.C."/>
            <person name="Bech P.K."/>
        </authorList>
    </citation>
    <scope>NUCLEOTIDE SEQUENCE</scope>
    <source>
        <strain evidence="3">S2897</strain>
    </source>
</reference>
<dbReference type="OrthoDB" id="119583at2"/>
<proteinExistence type="predicted"/>
<evidence type="ECO:0000313" key="4">
    <source>
        <dbReference type="Proteomes" id="UP000033664"/>
    </source>
</evidence>
<dbReference type="PANTHER" id="PTHR38595">
    <property type="entry name" value="CYTOPLASMIC PROTEIN-RELATED"/>
    <property type="match status" value="1"/>
</dbReference>
<dbReference type="InterPro" id="IPR017737">
    <property type="entry name" value="TssE1-like"/>
</dbReference>
<dbReference type="eggNOG" id="COG3518">
    <property type="taxonomic scope" value="Bacteria"/>
</dbReference>
<dbReference type="EMBL" id="JXXZ01000006">
    <property type="protein sequence ID" value="KJZ00610.1"/>
    <property type="molecule type" value="Genomic_DNA"/>
</dbReference>
<organism evidence="2 4">
    <name type="scientific">Pseudoalteromonas ruthenica</name>
    <dbReference type="NCBI Taxonomy" id="151081"/>
    <lineage>
        <taxon>Bacteria</taxon>
        <taxon>Pseudomonadati</taxon>
        <taxon>Pseudomonadota</taxon>
        <taxon>Gammaproteobacteria</taxon>
        <taxon>Alteromonadales</taxon>
        <taxon>Pseudoalteromonadaceae</taxon>
        <taxon>Pseudoalteromonas</taxon>
    </lineage>
</organism>
<comment type="caution">
    <text evidence="2">The sequence shown here is derived from an EMBL/GenBank/DDBJ whole genome shotgun (WGS) entry which is preliminary data.</text>
</comment>
<dbReference type="AlphaFoldDB" id="A0A0F4PGK2"/>
<dbReference type="Proteomes" id="UP000033664">
    <property type="component" value="Unassembled WGS sequence"/>
</dbReference>
<dbReference type="GeneID" id="58228437"/>
<name>A0A0F4PGK2_9GAMM</name>
<dbReference type="Pfam" id="PF04965">
    <property type="entry name" value="GPW_gp25"/>
    <property type="match status" value="1"/>
</dbReference>
<dbReference type="PANTHER" id="PTHR38595:SF1">
    <property type="entry name" value="TYPE VI SECRETION SYSTEM COMPONENT TSSE1"/>
    <property type="match status" value="1"/>
</dbReference>
<dbReference type="RefSeq" id="WP_045980635.1">
    <property type="nucleotide sequence ID" value="NZ_CP023397.1"/>
</dbReference>
<keyword evidence="4" id="KW-1185">Reference proteome</keyword>
<protein>
    <submittedName>
        <fullName evidence="2">Lysozyme</fullName>
    </submittedName>
    <submittedName>
        <fullName evidence="3">Type VI secretion system baseplate subunit TssE</fullName>
    </submittedName>
</protein>
<dbReference type="SUPFAM" id="SSF160719">
    <property type="entry name" value="gpW/gp25-like"/>
    <property type="match status" value="1"/>
</dbReference>
<dbReference type="NCBIfam" id="TIGR03357">
    <property type="entry name" value="VI_zyme"/>
    <property type="match status" value="1"/>
</dbReference>
<evidence type="ECO:0000313" key="3">
    <source>
        <dbReference type="EMBL" id="TMP86746.1"/>
    </source>
</evidence>
<evidence type="ECO:0000313" key="5">
    <source>
        <dbReference type="Proteomes" id="UP000305874"/>
    </source>
</evidence>
<dbReference type="InterPro" id="IPR007048">
    <property type="entry name" value="IraD/Gp25-like"/>
</dbReference>
<dbReference type="Proteomes" id="UP000305874">
    <property type="component" value="Unassembled WGS sequence"/>
</dbReference>